<sequence>MKKTFIKVSSIAMLALSSIGFVGCGEDAVDPPVAPVVDALEGNIAENMTLTADKSYLLKGKVFVQAGATLTIEPGTIIYGDKATAAALIVNRGAKIDAVGTAEKPIVFTSNQPAGLRDTGDWAGVVLLGNGISNKGENVTIEGISAAEGENGLFGGSNNADNSGKLSFVRIEYAGIALAPNNELNSLTMGGVGSGTQIDHIIVSYAGDDSYEWFGGAVNASYLIANRGIDDDFDTDQGYNGNLTYGFAQKDPALSDMADGGGSRGMENSSSSSENAIVSMPKFKNFTMVGPKVFGSIEGTNHANAVRNDKFSQASVENSVFIGYVKGFENKIDGGVDGKGTFSNNVLVAVEGDATLKNVEEGTNTIISVADLSTQLTGTPALDMIEEVKVTGHESKGAFVSEATAWNLESNWMVLDAQDVDYENGMLK</sequence>
<name>A0ABP9DJQ3_9BACT</name>
<keyword evidence="1" id="KW-0732">Signal</keyword>
<evidence type="ECO:0000313" key="2">
    <source>
        <dbReference type="EMBL" id="GAA4846585.1"/>
    </source>
</evidence>
<accession>A0ABP9DJQ3</accession>
<gene>
    <name evidence="2" type="ORF">GCM10023331_34170</name>
</gene>
<organism evidence="2 3">
    <name type="scientific">Algivirga pacifica</name>
    <dbReference type="NCBI Taxonomy" id="1162670"/>
    <lineage>
        <taxon>Bacteria</taxon>
        <taxon>Pseudomonadati</taxon>
        <taxon>Bacteroidota</taxon>
        <taxon>Cytophagia</taxon>
        <taxon>Cytophagales</taxon>
        <taxon>Flammeovirgaceae</taxon>
        <taxon>Algivirga</taxon>
    </lineage>
</organism>
<evidence type="ECO:0008006" key="4">
    <source>
        <dbReference type="Google" id="ProtNLM"/>
    </source>
</evidence>
<dbReference type="PANTHER" id="PTHR41339">
    <property type="entry name" value="LIPL48"/>
    <property type="match status" value="1"/>
</dbReference>
<dbReference type="PANTHER" id="PTHR41339:SF1">
    <property type="entry name" value="SECRETED PROTEIN"/>
    <property type="match status" value="1"/>
</dbReference>
<dbReference type="RefSeq" id="WP_345374000.1">
    <property type="nucleotide sequence ID" value="NZ_BAABJX010000054.1"/>
</dbReference>
<evidence type="ECO:0000313" key="3">
    <source>
        <dbReference type="Proteomes" id="UP001500298"/>
    </source>
</evidence>
<dbReference type="EMBL" id="BAABJX010000054">
    <property type="protein sequence ID" value="GAA4846585.1"/>
    <property type="molecule type" value="Genomic_DNA"/>
</dbReference>
<reference evidence="3" key="1">
    <citation type="journal article" date="2019" name="Int. J. Syst. Evol. Microbiol.">
        <title>The Global Catalogue of Microorganisms (GCM) 10K type strain sequencing project: providing services to taxonomists for standard genome sequencing and annotation.</title>
        <authorList>
            <consortium name="The Broad Institute Genomics Platform"/>
            <consortium name="The Broad Institute Genome Sequencing Center for Infectious Disease"/>
            <person name="Wu L."/>
            <person name="Ma J."/>
        </authorList>
    </citation>
    <scope>NUCLEOTIDE SEQUENCE [LARGE SCALE GENOMIC DNA]</scope>
    <source>
        <strain evidence="3">JCM 18326</strain>
    </source>
</reference>
<dbReference type="PROSITE" id="PS51257">
    <property type="entry name" value="PROKAR_LIPOPROTEIN"/>
    <property type="match status" value="1"/>
</dbReference>
<comment type="caution">
    <text evidence="2">The sequence shown here is derived from an EMBL/GenBank/DDBJ whole genome shotgun (WGS) entry which is preliminary data.</text>
</comment>
<dbReference type="Proteomes" id="UP001500298">
    <property type="component" value="Unassembled WGS sequence"/>
</dbReference>
<feature type="signal peptide" evidence="1">
    <location>
        <begin position="1"/>
        <end position="24"/>
    </location>
</feature>
<keyword evidence="3" id="KW-1185">Reference proteome</keyword>
<proteinExistence type="predicted"/>
<feature type="chain" id="PRO_5045552453" description="Multidrug transporter" evidence="1">
    <location>
        <begin position="25"/>
        <end position="428"/>
    </location>
</feature>
<protein>
    <recommendedName>
        <fullName evidence="4">Multidrug transporter</fullName>
    </recommendedName>
</protein>
<evidence type="ECO:0000256" key="1">
    <source>
        <dbReference type="SAM" id="SignalP"/>
    </source>
</evidence>